<dbReference type="OrthoDB" id="10061868at2759"/>
<proteinExistence type="predicted"/>
<protein>
    <submittedName>
        <fullName evidence="1">Uncharacterized protein</fullName>
    </submittedName>
</protein>
<dbReference type="Proteomes" id="UP000499080">
    <property type="component" value="Unassembled WGS sequence"/>
</dbReference>
<dbReference type="Pfam" id="PF03564">
    <property type="entry name" value="DUF1759"/>
    <property type="match status" value="1"/>
</dbReference>
<evidence type="ECO:0000313" key="2">
    <source>
        <dbReference type="Proteomes" id="UP000499080"/>
    </source>
</evidence>
<sequence>MNKLLNLESVQSAGNVKALRRLYDEIEIAVRNLEAQGVTKGSFGQILIPVLLKSIAEEFVLEFNRKIKTKDDICVYDFLDFIKNKIECREATYLLGQEKKGTLAPRFEHAKFDKKKFSRNVPTALKHADG</sequence>
<accession>A0A4Y2A2L4</accession>
<gene>
    <name evidence="1" type="ORF">AVEN_230887_1</name>
</gene>
<reference evidence="1 2" key="1">
    <citation type="journal article" date="2019" name="Sci. Rep.">
        <title>Orb-weaving spider Araneus ventricosus genome elucidates the spidroin gene catalogue.</title>
        <authorList>
            <person name="Kono N."/>
            <person name="Nakamura H."/>
            <person name="Ohtoshi R."/>
            <person name="Moran D.A.P."/>
            <person name="Shinohara A."/>
            <person name="Yoshida Y."/>
            <person name="Fujiwara M."/>
            <person name="Mori M."/>
            <person name="Tomita M."/>
            <person name="Arakawa K."/>
        </authorList>
    </citation>
    <scope>NUCLEOTIDE SEQUENCE [LARGE SCALE GENOMIC DNA]</scope>
</reference>
<dbReference type="AlphaFoldDB" id="A0A4Y2A2L4"/>
<dbReference type="EMBL" id="BGPR01000004">
    <property type="protein sequence ID" value="GBL73953.1"/>
    <property type="molecule type" value="Genomic_DNA"/>
</dbReference>
<keyword evidence="2" id="KW-1185">Reference proteome</keyword>
<comment type="caution">
    <text evidence="1">The sequence shown here is derived from an EMBL/GenBank/DDBJ whole genome shotgun (WGS) entry which is preliminary data.</text>
</comment>
<name>A0A4Y2A2L4_ARAVE</name>
<dbReference type="InterPro" id="IPR005312">
    <property type="entry name" value="DUF1759"/>
</dbReference>
<evidence type="ECO:0000313" key="1">
    <source>
        <dbReference type="EMBL" id="GBL73953.1"/>
    </source>
</evidence>
<organism evidence="1 2">
    <name type="scientific">Araneus ventricosus</name>
    <name type="common">Orbweaver spider</name>
    <name type="synonym">Epeira ventricosa</name>
    <dbReference type="NCBI Taxonomy" id="182803"/>
    <lineage>
        <taxon>Eukaryota</taxon>
        <taxon>Metazoa</taxon>
        <taxon>Ecdysozoa</taxon>
        <taxon>Arthropoda</taxon>
        <taxon>Chelicerata</taxon>
        <taxon>Arachnida</taxon>
        <taxon>Araneae</taxon>
        <taxon>Araneomorphae</taxon>
        <taxon>Entelegynae</taxon>
        <taxon>Araneoidea</taxon>
        <taxon>Araneidae</taxon>
        <taxon>Araneus</taxon>
    </lineage>
</organism>